<dbReference type="GO" id="GO:0046872">
    <property type="term" value="F:metal ion binding"/>
    <property type="evidence" value="ECO:0007669"/>
    <property type="project" value="UniProtKB-KW"/>
</dbReference>
<dbReference type="AlphaFoldDB" id="A0A9J6F6Z3"/>
<comment type="cofactor">
    <cofactor evidence="2">
        <name>Zn(2+)</name>
        <dbReference type="ChEBI" id="CHEBI:29105"/>
    </cofactor>
    <text evidence="2">Binds 1 zinc ion per subunit.</text>
</comment>
<dbReference type="EC" id="3.4.24.-" evidence="2"/>
<comment type="caution">
    <text evidence="1">Lacks conserved residue(s) required for the propagation of feature annotation.</text>
</comment>
<dbReference type="Gene3D" id="3.40.390.10">
    <property type="entry name" value="Collagenase (Catalytic Domain)"/>
    <property type="match status" value="1"/>
</dbReference>
<dbReference type="VEuPathDB" id="VectorBase:HLOH_056934"/>
<dbReference type="OrthoDB" id="6503647at2759"/>
<organism evidence="4 5">
    <name type="scientific">Haemaphysalis longicornis</name>
    <name type="common">Bush tick</name>
    <dbReference type="NCBI Taxonomy" id="44386"/>
    <lineage>
        <taxon>Eukaryota</taxon>
        <taxon>Metazoa</taxon>
        <taxon>Ecdysozoa</taxon>
        <taxon>Arthropoda</taxon>
        <taxon>Chelicerata</taxon>
        <taxon>Arachnida</taxon>
        <taxon>Acari</taxon>
        <taxon>Parasitiformes</taxon>
        <taxon>Ixodida</taxon>
        <taxon>Ixodoidea</taxon>
        <taxon>Ixodidae</taxon>
        <taxon>Haemaphysalinae</taxon>
        <taxon>Haemaphysalis</taxon>
    </lineage>
</organism>
<dbReference type="PRINTS" id="PR00480">
    <property type="entry name" value="ASTACIN"/>
</dbReference>
<evidence type="ECO:0000259" key="3">
    <source>
        <dbReference type="PROSITE" id="PS51864"/>
    </source>
</evidence>
<reference evidence="4 5" key="1">
    <citation type="journal article" date="2020" name="Cell">
        <title>Large-Scale Comparative Analyses of Tick Genomes Elucidate Their Genetic Diversity and Vector Capacities.</title>
        <authorList>
            <consortium name="Tick Genome and Microbiome Consortium (TIGMIC)"/>
            <person name="Jia N."/>
            <person name="Wang J."/>
            <person name="Shi W."/>
            <person name="Du L."/>
            <person name="Sun Y."/>
            <person name="Zhan W."/>
            <person name="Jiang J.F."/>
            <person name="Wang Q."/>
            <person name="Zhang B."/>
            <person name="Ji P."/>
            <person name="Bell-Sakyi L."/>
            <person name="Cui X.M."/>
            <person name="Yuan T.T."/>
            <person name="Jiang B.G."/>
            <person name="Yang W.F."/>
            <person name="Lam T.T."/>
            <person name="Chang Q.C."/>
            <person name="Ding S.J."/>
            <person name="Wang X.J."/>
            <person name="Zhu J.G."/>
            <person name="Ruan X.D."/>
            <person name="Zhao L."/>
            <person name="Wei J.T."/>
            <person name="Ye R.Z."/>
            <person name="Que T.C."/>
            <person name="Du C.H."/>
            <person name="Zhou Y.H."/>
            <person name="Cheng J.X."/>
            <person name="Dai P.F."/>
            <person name="Guo W.B."/>
            <person name="Han X.H."/>
            <person name="Huang E.J."/>
            <person name="Li L.F."/>
            <person name="Wei W."/>
            <person name="Gao Y.C."/>
            <person name="Liu J.Z."/>
            <person name="Shao H.Z."/>
            <person name="Wang X."/>
            <person name="Wang C.C."/>
            <person name="Yang T.C."/>
            <person name="Huo Q.B."/>
            <person name="Li W."/>
            <person name="Chen H.Y."/>
            <person name="Chen S.E."/>
            <person name="Zhou L.G."/>
            <person name="Ni X.B."/>
            <person name="Tian J.H."/>
            <person name="Sheng Y."/>
            <person name="Liu T."/>
            <person name="Pan Y.S."/>
            <person name="Xia L.Y."/>
            <person name="Li J."/>
            <person name="Zhao F."/>
            <person name="Cao W.C."/>
        </authorList>
    </citation>
    <scope>NUCLEOTIDE SEQUENCE [LARGE SCALE GENOMIC DNA]</scope>
    <source>
        <strain evidence="4">HaeL-2018</strain>
    </source>
</reference>
<evidence type="ECO:0000313" key="5">
    <source>
        <dbReference type="Proteomes" id="UP000821853"/>
    </source>
</evidence>
<dbReference type="OMA" id="THYGMFD"/>
<protein>
    <recommendedName>
        <fullName evidence="2">Metalloendopeptidase</fullName>
        <ecNumber evidence="2">3.4.24.-</ecNumber>
    </recommendedName>
</protein>
<dbReference type="PANTHER" id="PTHR10127">
    <property type="entry name" value="DISCOIDIN, CUB, EGF, LAMININ , AND ZINC METALLOPROTEASE DOMAIN CONTAINING"/>
    <property type="match status" value="1"/>
</dbReference>
<dbReference type="InterPro" id="IPR024079">
    <property type="entry name" value="MetalloPept_cat_dom_sf"/>
</dbReference>
<dbReference type="EMBL" id="JABSTR010000001">
    <property type="protein sequence ID" value="KAH9360686.1"/>
    <property type="molecule type" value="Genomic_DNA"/>
</dbReference>
<evidence type="ECO:0000256" key="1">
    <source>
        <dbReference type="PROSITE-ProRule" id="PRU01211"/>
    </source>
</evidence>
<feature type="domain" description="Peptidase M12A" evidence="3">
    <location>
        <begin position="1"/>
        <end position="75"/>
    </location>
</feature>
<dbReference type="InterPro" id="IPR001506">
    <property type="entry name" value="Peptidase_M12A"/>
</dbReference>
<dbReference type="GO" id="GO:0016485">
    <property type="term" value="P:protein processing"/>
    <property type="evidence" value="ECO:0007669"/>
    <property type="project" value="TreeGrafter"/>
</dbReference>
<dbReference type="PROSITE" id="PS51864">
    <property type="entry name" value="ASTACIN"/>
    <property type="match status" value="1"/>
</dbReference>
<evidence type="ECO:0000313" key="4">
    <source>
        <dbReference type="EMBL" id="KAH9360686.1"/>
    </source>
</evidence>
<keyword evidence="2" id="KW-0645">Protease</keyword>
<dbReference type="Proteomes" id="UP000821853">
    <property type="component" value="Chromosome 1"/>
</dbReference>
<keyword evidence="2" id="KW-0482">Metalloprotease</keyword>
<gene>
    <name evidence="4" type="ORF">HPB48_004818</name>
</gene>
<dbReference type="GO" id="GO:0004222">
    <property type="term" value="F:metalloendopeptidase activity"/>
    <property type="evidence" value="ECO:0007669"/>
    <property type="project" value="UniProtKB-UniRule"/>
</dbReference>
<sequence>MLIIPTLLAQVNSMGLAYDFDSIMHYARNTFAKNTHLDTILPQENSTTRRRPEIGQRVRLSQGDISQTNKLYKCPREFFDTHVSLPSVTDFEQQTIAD</sequence>
<accession>A0A9J6F6Z3</accession>
<keyword evidence="2" id="KW-0378">Hydrolase</keyword>
<dbReference type="GO" id="GO:0009953">
    <property type="term" value="P:dorsal/ventral pattern formation"/>
    <property type="evidence" value="ECO:0007669"/>
    <property type="project" value="TreeGrafter"/>
</dbReference>
<comment type="caution">
    <text evidence="4">The sequence shown here is derived from an EMBL/GenBank/DDBJ whole genome shotgun (WGS) entry which is preliminary data.</text>
</comment>
<dbReference type="PANTHER" id="PTHR10127:SF861">
    <property type="entry name" value="DORSAL-VENTRAL PATTERNING PROTEIN TOLLOID-RELATED"/>
    <property type="match status" value="1"/>
</dbReference>
<dbReference type="GO" id="GO:0005615">
    <property type="term" value="C:extracellular space"/>
    <property type="evidence" value="ECO:0007669"/>
    <property type="project" value="TreeGrafter"/>
</dbReference>
<proteinExistence type="predicted"/>
<name>A0A9J6F6Z3_HAELO</name>
<evidence type="ECO:0000256" key="2">
    <source>
        <dbReference type="RuleBase" id="RU361183"/>
    </source>
</evidence>
<keyword evidence="2" id="KW-0479">Metal-binding</keyword>
<dbReference type="SUPFAM" id="SSF55486">
    <property type="entry name" value="Metalloproteases ('zincins'), catalytic domain"/>
    <property type="match status" value="1"/>
</dbReference>
<dbReference type="Pfam" id="PF01400">
    <property type="entry name" value="Astacin"/>
    <property type="match status" value="1"/>
</dbReference>
<keyword evidence="5" id="KW-1185">Reference proteome</keyword>
<keyword evidence="2" id="KW-0862">Zinc</keyword>